<dbReference type="InterPro" id="IPR006091">
    <property type="entry name" value="Acyl-CoA_Oxase/DH_mid-dom"/>
</dbReference>
<dbReference type="OrthoDB" id="5811916at2759"/>
<evidence type="ECO:0000313" key="2">
    <source>
        <dbReference type="EMBL" id="CAB4039518.1"/>
    </source>
</evidence>
<evidence type="ECO:0000313" key="3">
    <source>
        <dbReference type="Proteomes" id="UP001152795"/>
    </source>
</evidence>
<protein>
    <submittedName>
        <fullName evidence="2">Novel acyl- -dehydrogenase</fullName>
    </submittedName>
</protein>
<dbReference type="PANTHER" id="PTHR42707:SF2">
    <property type="entry name" value="ACD11 DEHYDROGENASE"/>
    <property type="match status" value="1"/>
</dbReference>
<dbReference type="InterPro" id="IPR052904">
    <property type="entry name" value="Acyl-CoA_dehydrogenase-like"/>
</dbReference>
<proteinExistence type="predicted"/>
<dbReference type="GO" id="GO:0003995">
    <property type="term" value="F:acyl-CoA dehydrogenase activity"/>
    <property type="evidence" value="ECO:0007669"/>
    <property type="project" value="TreeGrafter"/>
</dbReference>
<name>A0A7D9LWH2_PARCT</name>
<dbReference type="EMBL" id="CACRXK020025501">
    <property type="protein sequence ID" value="CAB4039518.1"/>
    <property type="molecule type" value="Genomic_DNA"/>
</dbReference>
<evidence type="ECO:0000259" key="1">
    <source>
        <dbReference type="Pfam" id="PF02770"/>
    </source>
</evidence>
<keyword evidence="3" id="KW-1185">Reference proteome</keyword>
<sequence length="145" mass="15995">MLRYLRPAHGTETIAQAQADGTYKLSGYKWFSSATDADMTLTLARICDAHGNTVPGSKGLSLFYLETRNKDGGLNGIQIQKLKNKLGTRQLPTAELLLDGTTAYKISDEGKGVSSISQMLTMTRIHNSLFSVAPMRRYYCQVQNT</sequence>
<feature type="domain" description="Acyl-CoA oxidase/dehydrogenase middle" evidence="1">
    <location>
        <begin position="10"/>
        <end position="99"/>
    </location>
</feature>
<dbReference type="Gene3D" id="2.40.110.20">
    <property type="match status" value="1"/>
</dbReference>
<comment type="caution">
    <text evidence="2">The sequence shown here is derived from an EMBL/GenBank/DDBJ whole genome shotgun (WGS) entry which is preliminary data.</text>
</comment>
<gene>
    <name evidence="2" type="ORF">PACLA_8A026132</name>
</gene>
<dbReference type="Pfam" id="PF02770">
    <property type="entry name" value="Acyl-CoA_dh_M"/>
    <property type="match status" value="1"/>
</dbReference>
<organism evidence="2 3">
    <name type="scientific">Paramuricea clavata</name>
    <name type="common">Red gorgonian</name>
    <name type="synonym">Violescent sea-whip</name>
    <dbReference type="NCBI Taxonomy" id="317549"/>
    <lineage>
        <taxon>Eukaryota</taxon>
        <taxon>Metazoa</taxon>
        <taxon>Cnidaria</taxon>
        <taxon>Anthozoa</taxon>
        <taxon>Octocorallia</taxon>
        <taxon>Malacalcyonacea</taxon>
        <taxon>Plexauridae</taxon>
        <taxon>Paramuricea</taxon>
    </lineage>
</organism>
<dbReference type="Proteomes" id="UP001152795">
    <property type="component" value="Unassembled WGS sequence"/>
</dbReference>
<dbReference type="AlphaFoldDB" id="A0A7D9LWH2"/>
<accession>A0A7D9LWH2</accession>
<dbReference type="InterPro" id="IPR009100">
    <property type="entry name" value="AcylCoA_DH/oxidase_NM_dom_sf"/>
</dbReference>
<dbReference type="PANTHER" id="PTHR42707">
    <property type="entry name" value="ACYL-COA DEHYDROGENASE"/>
    <property type="match status" value="1"/>
</dbReference>
<dbReference type="SUPFAM" id="SSF56645">
    <property type="entry name" value="Acyl-CoA dehydrogenase NM domain-like"/>
    <property type="match status" value="1"/>
</dbReference>
<reference evidence="2" key="1">
    <citation type="submission" date="2020-04" db="EMBL/GenBank/DDBJ databases">
        <authorList>
            <person name="Alioto T."/>
            <person name="Alioto T."/>
            <person name="Gomez Garrido J."/>
        </authorList>
    </citation>
    <scope>NUCLEOTIDE SEQUENCE</scope>
    <source>
        <strain evidence="2">A484AB</strain>
    </source>
</reference>